<organism evidence="1 2">
    <name type="scientific">Artomyces pyxidatus</name>
    <dbReference type="NCBI Taxonomy" id="48021"/>
    <lineage>
        <taxon>Eukaryota</taxon>
        <taxon>Fungi</taxon>
        <taxon>Dikarya</taxon>
        <taxon>Basidiomycota</taxon>
        <taxon>Agaricomycotina</taxon>
        <taxon>Agaricomycetes</taxon>
        <taxon>Russulales</taxon>
        <taxon>Auriscalpiaceae</taxon>
        <taxon>Artomyces</taxon>
    </lineage>
</organism>
<evidence type="ECO:0000313" key="1">
    <source>
        <dbReference type="EMBL" id="KAI0060446.1"/>
    </source>
</evidence>
<sequence>MQFFTTLVALVFATVALAAPAPAPDAAALLEREPAPQGGTGCGIHCAPLWKA</sequence>
<dbReference type="EMBL" id="MU277219">
    <property type="protein sequence ID" value="KAI0060446.1"/>
    <property type="molecule type" value="Genomic_DNA"/>
</dbReference>
<reference evidence="1" key="1">
    <citation type="submission" date="2021-03" db="EMBL/GenBank/DDBJ databases">
        <authorList>
            <consortium name="DOE Joint Genome Institute"/>
            <person name="Ahrendt S."/>
            <person name="Looney B.P."/>
            <person name="Miyauchi S."/>
            <person name="Morin E."/>
            <person name="Drula E."/>
            <person name="Courty P.E."/>
            <person name="Chicoki N."/>
            <person name="Fauchery L."/>
            <person name="Kohler A."/>
            <person name="Kuo A."/>
            <person name="Labutti K."/>
            <person name="Pangilinan J."/>
            <person name="Lipzen A."/>
            <person name="Riley R."/>
            <person name="Andreopoulos W."/>
            <person name="He G."/>
            <person name="Johnson J."/>
            <person name="Barry K.W."/>
            <person name="Grigoriev I.V."/>
            <person name="Nagy L."/>
            <person name="Hibbett D."/>
            <person name="Henrissat B."/>
            <person name="Matheny P.B."/>
            <person name="Labbe J."/>
            <person name="Martin F."/>
        </authorList>
    </citation>
    <scope>NUCLEOTIDE SEQUENCE</scope>
    <source>
        <strain evidence="1">HHB10654</strain>
    </source>
</reference>
<dbReference type="Proteomes" id="UP000814140">
    <property type="component" value="Unassembled WGS sequence"/>
</dbReference>
<reference evidence="1" key="2">
    <citation type="journal article" date="2022" name="New Phytol.">
        <title>Evolutionary transition to the ectomycorrhizal habit in the genomes of a hyperdiverse lineage of mushroom-forming fungi.</title>
        <authorList>
            <person name="Looney B."/>
            <person name="Miyauchi S."/>
            <person name="Morin E."/>
            <person name="Drula E."/>
            <person name="Courty P.E."/>
            <person name="Kohler A."/>
            <person name="Kuo A."/>
            <person name="LaButti K."/>
            <person name="Pangilinan J."/>
            <person name="Lipzen A."/>
            <person name="Riley R."/>
            <person name="Andreopoulos W."/>
            <person name="He G."/>
            <person name="Johnson J."/>
            <person name="Nolan M."/>
            <person name="Tritt A."/>
            <person name="Barry K.W."/>
            <person name="Grigoriev I.V."/>
            <person name="Nagy L.G."/>
            <person name="Hibbett D."/>
            <person name="Henrissat B."/>
            <person name="Matheny P.B."/>
            <person name="Labbe J."/>
            <person name="Martin F.M."/>
        </authorList>
    </citation>
    <scope>NUCLEOTIDE SEQUENCE</scope>
    <source>
        <strain evidence="1">HHB10654</strain>
    </source>
</reference>
<proteinExistence type="predicted"/>
<protein>
    <submittedName>
        <fullName evidence="1">Uncharacterized protein</fullName>
    </submittedName>
</protein>
<accession>A0ACB8SX08</accession>
<comment type="caution">
    <text evidence="1">The sequence shown here is derived from an EMBL/GenBank/DDBJ whole genome shotgun (WGS) entry which is preliminary data.</text>
</comment>
<keyword evidence="2" id="KW-1185">Reference proteome</keyword>
<gene>
    <name evidence="1" type="ORF">BV25DRAFT_1917791</name>
</gene>
<evidence type="ECO:0000313" key="2">
    <source>
        <dbReference type="Proteomes" id="UP000814140"/>
    </source>
</evidence>
<name>A0ACB8SX08_9AGAM</name>